<keyword evidence="4" id="KW-1185">Reference proteome</keyword>
<feature type="binding site" evidence="1">
    <location>
        <position position="129"/>
    </location>
    <ligand>
        <name>ATP</name>
        <dbReference type="ChEBI" id="CHEBI:30616"/>
    </ligand>
</feature>
<feature type="compositionally biased region" description="Basic and acidic residues" evidence="2">
    <location>
        <begin position="23"/>
        <end position="34"/>
    </location>
</feature>
<evidence type="ECO:0000313" key="5">
    <source>
        <dbReference type="WBParaSite" id="SSTP_0000010300.1"/>
    </source>
</evidence>
<evidence type="ECO:0000313" key="4">
    <source>
        <dbReference type="Proteomes" id="UP000035681"/>
    </source>
</evidence>
<keyword evidence="1" id="KW-0067">ATP-binding</keyword>
<dbReference type="SUPFAM" id="SSF56112">
    <property type="entry name" value="Protein kinase-like (PK-like)"/>
    <property type="match status" value="1"/>
</dbReference>
<organism evidence="5">
    <name type="scientific">Strongyloides stercoralis</name>
    <name type="common">Threadworm</name>
    <dbReference type="NCBI Taxonomy" id="6248"/>
    <lineage>
        <taxon>Eukaryota</taxon>
        <taxon>Metazoa</taxon>
        <taxon>Ecdysozoa</taxon>
        <taxon>Nematoda</taxon>
        <taxon>Chromadorea</taxon>
        <taxon>Rhabditida</taxon>
        <taxon>Tylenchina</taxon>
        <taxon>Panagrolaimomorpha</taxon>
        <taxon>Strongyloidoidea</taxon>
        <taxon>Strongyloididae</taxon>
        <taxon>Strongyloides</taxon>
    </lineage>
</organism>
<dbReference type="GO" id="GO:0005524">
    <property type="term" value="F:ATP binding"/>
    <property type="evidence" value="ECO:0007669"/>
    <property type="project" value="UniProtKB-UniRule"/>
</dbReference>
<reference evidence="5" key="1">
    <citation type="submission" date="2015-08" db="UniProtKB">
        <authorList>
            <consortium name="WormBaseParasite"/>
        </authorList>
    </citation>
    <scope>IDENTIFICATION</scope>
</reference>
<dbReference type="STRING" id="6248.A0A0K0DS94"/>
<dbReference type="InterPro" id="IPR011009">
    <property type="entry name" value="Kinase-like_dom_sf"/>
</dbReference>
<dbReference type="InterPro" id="IPR000719">
    <property type="entry name" value="Prot_kinase_dom"/>
</dbReference>
<evidence type="ECO:0000313" key="6">
    <source>
        <dbReference type="WBParaSite" id="TCONS_00011203.p1"/>
    </source>
</evidence>
<dbReference type="SMART" id="SM00220">
    <property type="entry name" value="S_TKc"/>
    <property type="match status" value="1"/>
</dbReference>
<dbReference type="WBParaSite" id="TCONS_00011203.p1">
    <property type="protein sequence ID" value="TCONS_00011203.p1"/>
    <property type="gene ID" value="XLOC_005393"/>
</dbReference>
<dbReference type="Pfam" id="PF00069">
    <property type="entry name" value="Pkinase"/>
    <property type="match status" value="1"/>
</dbReference>
<evidence type="ECO:0000256" key="1">
    <source>
        <dbReference type="PROSITE-ProRule" id="PRU10141"/>
    </source>
</evidence>
<evidence type="ECO:0000256" key="2">
    <source>
        <dbReference type="SAM" id="MobiDB-lite"/>
    </source>
</evidence>
<dbReference type="GO" id="GO:0004672">
    <property type="term" value="F:protein kinase activity"/>
    <property type="evidence" value="ECO:0007669"/>
    <property type="project" value="InterPro"/>
</dbReference>
<keyword evidence="1" id="KW-0547">Nucleotide-binding</keyword>
<dbReference type="Proteomes" id="UP000035681">
    <property type="component" value="Unplaced"/>
</dbReference>
<dbReference type="PROSITE" id="PS50011">
    <property type="entry name" value="PROTEIN_KINASE_DOM"/>
    <property type="match status" value="1"/>
</dbReference>
<evidence type="ECO:0000259" key="3">
    <source>
        <dbReference type="PROSITE" id="PS50011"/>
    </source>
</evidence>
<feature type="region of interest" description="Disordered" evidence="2">
    <location>
        <begin position="13"/>
        <end position="49"/>
    </location>
</feature>
<sequence length="817" mass="92292">MINWMKIPNAVRKIIKPTSHNQKGNDNDMRREDSSTTASEDFSVNDTSSSNYNKLTSSFTDESYIEETSLSSDTESSSSTSNDDEIFVSGKEIGPSLVVVDRLGKGGFGVVYKVCHTIDEDRKEYYAMKVSSKKNHLYDIEHEIFVLNNMKGSPYFCKTYIFGKLFDRTIIVMTMLGSTLNEIRKKQKSLSYSLYTTAALGLQCLGAIEHLHQKFFLHNDIKGHNFATGINENSKNIYLFDFGLSESLVIINRSKDEYAFKSEYEKYRKIPIEQLASDAVFEQAEQAKLQPKTGNRFIDMLHENGIPIGSSLKGIEQALKTQREIENNDPTEQIAKAVFEKFQKQILPGLVANMIAGKNPFQMPGGGPMTRMMAQAPTVVNPNDPPLGSELGKYLKDNFEKSVRRLQTNQFAMNPVIAERLGDNVRRSEMPSTPIDINNNDDYVDDSDEVESFPTRIKHLDVDKYSDNENFDDVFKRRRRPRATDMEESINRLIAADQKAALVLGLNDLDLDSENGVVTNVRKAPIELSTNFKNELVPMMTAEEVTYALSNPEELLSPIKPLANPNPQPGFVMPRKVPKRPRKMLPLIIGVTNDDDFLNKGRNTFLPNENIETLIGNDKSFPEDIKPKSPFLSETRKHPSKGYQYESLIALFEGTDLAEKLDKPSFMSNEQRGYINTRGNAITTYPRMYAAKIFGDEPNIYDKKTKQIVEERQIPPLFFVPKGKHTRLRWVTATEQEIPGIGSRFIIPSLDPTRPAINSVLSTQGKERNEYETTWKIPNTWQSGDIFGISMNTKSEKLIGGDGVVDFPAIGRDVIFG</sequence>
<dbReference type="WBParaSite" id="SSTP_0000010300.1">
    <property type="protein sequence ID" value="SSTP_0000010300.1"/>
    <property type="gene ID" value="SSTP_0000010300"/>
</dbReference>
<accession>A0A0K0DS94</accession>
<dbReference type="InterPro" id="IPR050235">
    <property type="entry name" value="CK1_Ser-Thr_kinase"/>
</dbReference>
<feature type="compositionally biased region" description="Polar residues" evidence="2">
    <location>
        <begin position="35"/>
        <end position="49"/>
    </location>
</feature>
<dbReference type="InterPro" id="IPR017441">
    <property type="entry name" value="Protein_kinase_ATP_BS"/>
</dbReference>
<dbReference type="Gene3D" id="1.10.510.10">
    <property type="entry name" value="Transferase(Phosphotransferase) domain 1"/>
    <property type="match status" value="1"/>
</dbReference>
<dbReference type="PANTHER" id="PTHR11909">
    <property type="entry name" value="CASEIN KINASE-RELATED"/>
    <property type="match status" value="1"/>
</dbReference>
<protein>
    <submittedName>
        <fullName evidence="5 6">Protein kinase domain-containing protein</fullName>
    </submittedName>
</protein>
<dbReference type="PROSITE" id="PS00107">
    <property type="entry name" value="PROTEIN_KINASE_ATP"/>
    <property type="match status" value="1"/>
</dbReference>
<dbReference type="AlphaFoldDB" id="A0A0K0DS94"/>
<name>A0A0K0DS94_STRER</name>
<feature type="domain" description="Protein kinase" evidence="3">
    <location>
        <begin position="97"/>
        <end position="417"/>
    </location>
</feature>
<proteinExistence type="predicted"/>